<evidence type="ECO:0000313" key="9">
    <source>
        <dbReference type="EMBL" id="NYE96026.1"/>
    </source>
</evidence>
<feature type="transmembrane region" description="Helical" evidence="8">
    <location>
        <begin position="82"/>
        <end position="111"/>
    </location>
</feature>
<feature type="region of interest" description="Disordered" evidence="7">
    <location>
        <begin position="195"/>
        <end position="214"/>
    </location>
</feature>
<keyword evidence="3" id="KW-1003">Cell membrane</keyword>
<dbReference type="PANTHER" id="PTHR23513">
    <property type="entry name" value="INTEGRAL MEMBRANE EFFLUX PROTEIN-RELATED"/>
    <property type="match status" value="1"/>
</dbReference>
<feature type="transmembrane region" description="Helical" evidence="8">
    <location>
        <begin position="53"/>
        <end position="70"/>
    </location>
</feature>
<feature type="transmembrane region" description="Helical" evidence="8">
    <location>
        <begin position="385"/>
        <end position="402"/>
    </location>
</feature>
<dbReference type="EMBL" id="JACBYQ010000002">
    <property type="protein sequence ID" value="NYE96026.1"/>
    <property type="molecule type" value="Genomic_DNA"/>
</dbReference>
<dbReference type="Gene3D" id="1.20.1250.20">
    <property type="entry name" value="MFS general substrate transporter like domains"/>
    <property type="match status" value="1"/>
</dbReference>
<feature type="transmembrane region" description="Helical" evidence="8">
    <location>
        <begin position="12"/>
        <end position="33"/>
    </location>
</feature>
<keyword evidence="2" id="KW-0813">Transport</keyword>
<dbReference type="Proteomes" id="UP000521748">
    <property type="component" value="Unassembled WGS sequence"/>
</dbReference>
<organism evidence="9 10">
    <name type="scientific">Psychromicrobium silvestre</name>
    <dbReference type="NCBI Taxonomy" id="1645614"/>
    <lineage>
        <taxon>Bacteria</taxon>
        <taxon>Bacillati</taxon>
        <taxon>Actinomycetota</taxon>
        <taxon>Actinomycetes</taxon>
        <taxon>Micrococcales</taxon>
        <taxon>Micrococcaceae</taxon>
        <taxon>Psychromicrobium</taxon>
    </lineage>
</organism>
<proteinExistence type="predicted"/>
<dbReference type="GO" id="GO:0005886">
    <property type="term" value="C:plasma membrane"/>
    <property type="evidence" value="ECO:0007669"/>
    <property type="project" value="UniProtKB-SubCell"/>
</dbReference>
<evidence type="ECO:0000256" key="6">
    <source>
        <dbReference type="ARBA" id="ARBA00023136"/>
    </source>
</evidence>
<feature type="transmembrane region" description="Helical" evidence="8">
    <location>
        <begin position="306"/>
        <end position="328"/>
    </location>
</feature>
<dbReference type="RefSeq" id="WP_179389737.1">
    <property type="nucleotide sequence ID" value="NZ_JACBYQ010000002.1"/>
</dbReference>
<evidence type="ECO:0000256" key="8">
    <source>
        <dbReference type="SAM" id="Phobius"/>
    </source>
</evidence>
<dbReference type="SUPFAM" id="SSF103473">
    <property type="entry name" value="MFS general substrate transporter"/>
    <property type="match status" value="1"/>
</dbReference>
<comment type="caution">
    <text evidence="9">The sequence shown here is derived from an EMBL/GenBank/DDBJ whole genome shotgun (WGS) entry which is preliminary data.</text>
</comment>
<dbReference type="Pfam" id="PF05977">
    <property type="entry name" value="MFS_3"/>
    <property type="match status" value="1"/>
</dbReference>
<evidence type="ECO:0000256" key="1">
    <source>
        <dbReference type="ARBA" id="ARBA00004651"/>
    </source>
</evidence>
<dbReference type="AlphaFoldDB" id="A0A7Y9LUW9"/>
<name>A0A7Y9LUW9_9MICC</name>
<evidence type="ECO:0000256" key="4">
    <source>
        <dbReference type="ARBA" id="ARBA00022692"/>
    </source>
</evidence>
<keyword evidence="10" id="KW-1185">Reference proteome</keyword>
<feature type="transmembrane region" description="Helical" evidence="8">
    <location>
        <begin position="155"/>
        <end position="179"/>
    </location>
</feature>
<evidence type="ECO:0000256" key="5">
    <source>
        <dbReference type="ARBA" id="ARBA00022989"/>
    </source>
</evidence>
<reference evidence="9 10" key="1">
    <citation type="submission" date="2020-07" db="EMBL/GenBank/DDBJ databases">
        <title>Sequencing the genomes of 1000 actinobacteria strains.</title>
        <authorList>
            <person name="Klenk H.-P."/>
        </authorList>
    </citation>
    <scope>NUCLEOTIDE SEQUENCE [LARGE SCALE GENOMIC DNA]</scope>
    <source>
        <strain evidence="9 10">DSM 102047</strain>
    </source>
</reference>
<feature type="transmembrane region" description="Helical" evidence="8">
    <location>
        <begin position="271"/>
        <end position="294"/>
    </location>
</feature>
<dbReference type="InterPro" id="IPR036259">
    <property type="entry name" value="MFS_trans_sf"/>
</dbReference>
<evidence type="ECO:0000256" key="2">
    <source>
        <dbReference type="ARBA" id="ARBA00022448"/>
    </source>
</evidence>
<evidence type="ECO:0000313" key="10">
    <source>
        <dbReference type="Proteomes" id="UP000521748"/>
    </source>
</evidence>
<gene>
    <name evidence="9" type="ORF">FHU41_002276</name>
</gene>
<dbReference type="CDD" id="cd06173">
    <property type="entry name" value="MFS_MefA_like"/>
    <property type="match status" value="1"/>
</dbReference>
<evidence type="ECO:0000256" key="3">
    <source>
        <dbReference type="ARBA" id="ARBA00022475"/>
    </source>
</evidence>
<evidence type="ECO:0000256" key="7">
    <source>
        <dbReference type="SAM" id="MobiDB-lite"/>
    </source>
</evidence>
<feature type="transmembrane region" description="Helical" evidence="8">
    <location>
        <begin position="340"/>
        <end position="364"/>
    </location>
</feature>
<keyword evidence="5 8" id="KW-1133">Transmembrane helix</keyword>
<protein>
    <submittedName>
        <fullName evidence="9">MFS family permease</fullName>
    </submittedName>
</protein>
<sequence>MKLRQYPAFTLLWTASTVSSFGSYITSLALQLIIVVNLQGSSGDVAWVNSARWLPYALFGLIVGVMVDRLSKPRLLILSDFLRGVVLTAISVLGMMGLLTVPMIMVAMLIFGSLSLLGDAAHQSYLPQLVPRGLLAKANARIEQSDAIAQTTGQLVAGALIALIRAPLAFLVDAASYFFSALSIWRIKTPELSETRTELPPSESQAGGSPADQALAGEPPGLGQQILEGLRSVYAEPRLRAFAMSTHLWFIFNAMVGVSFTVYLVDSLKLGALGIGVILTGAGVGAVLGTSVTTRVGARIGPGKTILLSGAFDVLAFILIAAQSMLGLSGAQGADAWWQLWLPLIVGQLCFGFSLGLGGAHELAYRVGVTPPRLIGRMSATMRSINRAMIVLGAPLGGLLVAWLGFSWVFWIIAAGFAVCRLWLWASGFGSASYQDQPSDSLKI</sequence>
<feature type="transmembrane region" description="Helical" evidence="8">
    <location>
        <begin position="248"/>
        <end position="265"/>
    </location>
</feature>
<keyword evidence="6 8" id="KW-0472">Membrane</keyword>
<keyword evidence="4 8" id="KW-0812">Transmembrane</keyword>
<comment type="subcellular location">
    <subcellularLocation>
        <location evidence="1">Cell membrane</location>
        <topology evidence="1">Multi-pass membrane protein</topology>
    </subcellularLocation>
</comment>
<dbReference type="InterPro" id="IPR010290">
    <property type="entry name" value="TM_effector"/>
</dbReference>
<dbReference type="PANTHER" id="PTHR23513:SF6">
    <property type="entry name" value="MAJOR FACILITATOR SUPERFAMILY ASSOCIATED DOMAIN-CONTAINING PROTEIN"/>
    <property type="match status" value="1"/>
</dbReference>
<accession>A0A7Y9LUW9</accession>